<dbReference type="AlphaFoldDB" id="A0A6A4WS28"/>
<keyword evidence="1" id="KW-0732">Signal</keyword>
<name>A0A6A4WS28_AMPAM</name>
<feature type="signal peptide" evidence="1">
    <location>
        <begin position="1"/>
        <end position="24"/>
    </location>
</feature>
<dbReference type="InterPro" id="IPR031993">
    <property type="entry name" value="DUF4789"/>
</dbReference>
<dbReference type="OrthoDB" id="6328618at2759"/>
<feature type="domain" description="DUF4789" evidence="2">
    <location>
        <begin position="34"/>
        <end position="87"/>
    </location>
</feature>
<dbReference type="Pfam" id="PF16033">
    <property type="entry name" value="DUF4789"/>
    <property type="match status" value="4"/>
</dbReference>
<keyword evidence="4" id="KW-1185">Reference proteome</keyword>
<reference evidence="3 4" key="1">
    <citation type="submission" date="2019-07" db="EMBL/GenBank/DDBJ databases">
        <title>Draft genome assembly of a fouling barnacle, Amphibalanus amphitrite (Darwin, 1854): The first reference genome for Thecostraca.</title>
        <authorList>
            <person name="Kim W."/>
        </authorList>
    </citation>
    <scope>NUCLEOTIDE SEQUENCE [LARGE SCALE GENOMIC DNA]</scope>
    <source>
        <strain evidence="3">SNU_AA5</strain>
        <tissue evidence="3">Soma without cirri and trophi</tissue>
    </source>
</reference>
<dbReference type="Proteomes" id="UP000440578">
    <property type="component" value="Unassembled WGS sequence"/>
</dbReference>
<gene>
    <name evidence="3" type="ORF">FJT64_020668</name>
</gene>
<feature type="domain" description="DUF4789" evidence="2">
    <location>
        <begin position="203"/>
        <end position="266"/>
    </location>
</feature>
<proteinExistence type="predicted"/>
<sequence>MVITMRVVLASLATLLLVAGTATARTERQFLKKCPRGFDLMYDRQARKLTCECKRNHLYWKETGLCYREFTQGPCKQGNRIVLNATSNEVICQCPTFWSQYEDGTCHEDFTRGPCPDGELIVYDPATDRGVCRCDASMRMHYFPKTGRCYPKYSQGPCNDGHIVKFDYRSLEPRCECRDGYTKWADGQCYQLNTAGPCDLSDCPGAPCLIQNLETLRTECTCLPSGARTADGHCYQPYSQGPCDAGQWLVLDNDGTSSCEAKKQCTRFDNWFFWEGTERCYRQYTQGPCELGQLFYMDPTTGQPSCRCDPTWNAYYWAEDGRCYEQHSVGPCPQGMFFGYNFTQERAECSCFKSHVLNPEDGTCLERHTRGPCDQGELVHENENGHLTCKCSKDLSSHYWEKDGKCYEHFKQGPCKDGETFRIDHRTGRPNCIVWQG</sequence>
<dbReference type="PANTHER" id="PTHR21177:SF4">
    <property type="entry name" value="IP06524P"/>
    <property type="match status" value="1"/>
</dbReference>
<dbReference type="PANTHER" id="PTHR21177">
    <property type="entry name" value="IP06524P-RELATED"/>
    <property type="match status" value="1"/>
</dbReference>
<feature type="domain" description="DUF4789" evidence="2">
    <location>
        <begin position="379"/>
        <end position="433"/>
    </location>
</feature>
<evidence type="ECO:0000256" key="1">
    <source>
        <dbReference type="SAM" id="SignalP"/>
    </source>
</evidence>
<evidence type="ECO:0000313" key="4">
    <source>
        <dbReference type="Proteomes" id="UP000440578"/>
    </source>
</evidence>
<feature type="domain" description="DUF4789" evidence="2">
    <location>
        <begin position="123"/>
        <end position="198"/>
    </location>
</feature>
<feature type="chain" id="PRO_5025502269" description="DUF4789 domain-containing protein" evidence="1">
    <location>
        <begin position="25"/>
        <end position="437"/>
    </location>
</feature>
<evidence type="ECO:0000313" key="3">
    <source>
        <dbReference type="EMBL" id="KAF0308079.1"/>
    </source>
</evidence>
<dbReference type="EMBL" id="VIIS01000515">
    <property type="protein sequence ID" value="KAF0308079.1"/>
    <property type="molecule type" value="Genomic_DNA"/>
</dbReference>
<protein>
    <recommendedName>
        <fullName evidence="2">DUF4789 domain-containing protein</fullName>
    </recommendedName>
</protein>
<organism evidence="3 4">
    <name type="scientific">Amphibalanus amphitrite</name>
    <name type="common">Striped barnacle</name>
    <name type="synonym">Balanus amphitrite</name>
    <dbReference type="NCBI Taxonomy" id="1232801"/>
    <lineage>
        <taxon>Eukaryota</taxon>
        <taxon>Metazoa</taxon>
        <taxon>Ecdysozoa</taxon>
        <taxon>Arthropoda</taxon>
        <taxon>Crustacea</taxon>
        <taxon>Multicrustacea</taxon>
        <taxon>Cirripedia</taxon>
        <taxon>Thoracica</taxon>
        <taxon>Thoracicalcarea</taxon>
        <taxon>Balanomorpha</taxon>
        <taxon>Balanoidea</taxon>
        <taxon>Balanidae</taxon>
        <taxon>Amphibalaninae</taxon>
        <taxon>Amphibalanus</taxon>
    </lineage>
</organism>
<comment type="caution">
    <text evidence="3">The sequence shown here is derived from an EMBL/GenBank/DDBJ whole genome shotgun (WGS) entry which is preliminary data.</text>
</comment>
<accession>A0A6A4WS28</accession>
<evidence type="ECO:0000259" key="2">
    <source>
        <dbReference type="Pfam" id="PF16033"/>
    </source>
</evidence>